<evidence type="ECO:0000256" key="1">
    <source>
        <dbReference type="ARBA" id="ARBA00022801"/>
    </source>
</evidence>
<gene>
    <name evidence="3" type="ORF">Daura_20955</name>
</gene>
<dbReference type="Proteomes" id="UP001058003">
    <property type="component" value="Chromosome"/>
</dbReference>
<dbReference type="OrthoDB" id="5240615at2"/>
<name>A0A9Q9IS77_9ACTN</name>
<dbReference type="Gene3D" id="2.60.120.260">
    <property type="entry name" value="Galactose-binding domain-like"/>
    <property type="match status" value="1"/>
</dbReference>
<dbReference type="SMART" id="SM00939">
    <property type="entry name" value="PepX_C"/>
    <property type="match status" value="1"/>
</dbReference>
<dbReference type="InterPro" id="IPR005674">
    <property type="entry name" value="CocE/Ser_esterase"/>
</dbReference>
<evidence type="ECO:0000259" key="2">
    <source>
        <dbReference type="SMART" id="SM00939"/>
    </source>
</evidence>
<evidence type="ECO:0000313" key="3">
    <source>
        <dbReference type="EMBL" id="UWZ58425.1"/>
    </source>
</evidence>
<dbReference type="InterPro" id="IPR008979">
    <property type="entry name" value="Galactose-bd-like_sf"/>
</dbReference>
<dbReference type="Pfam" id="PF02129">
    <property type="entry name" value="Peptidase_S15"/>
    <property type="match status" value="1"/>
</dbReference>
<dbReference type="KEGG" id="daur:Daura_20955"/>
<dbReference type="Gene3D" id="1.10.3020.10">
    <property type="entry name" value="alpha-amino acid ester hydrolase ( Helical cap domain)"/>
    <property type="match status" value="1"/>
</dbReference>
<dbReference type="RefSeq" id="WP_081971846.1">
    <property type="nucleotide sequence ID" value="NZ_CP073767.1"/>
</dbReference>
<dbReference type="InterPro" id="IPR000383">
    <property type="entry name" value="Xaa-Pro-like_dom"/>
</dbReference>
<dbReference type="SUPFAM" id="SSF53474">
    <property type="entry name" value="alpha/beta-Hydrolases"/>
    <property type="match status" value="1"/>
</dbReference>
<dbReference type="NCBIfam" id="TIGR00976">
    <property type="entry name" value="CocE_NonD"/>
    <property type="match status" value="1"/>
</dbReference>
<dbReference type="Gene3D" id="3.40.50.1820">
    <property type="entry name" value="alpha/beta hydrolase"/>
    <property type="match status" value="1"/>
</dbReference>
<dbReference type="AlphaFoldDB" id="A0A9Q9IS77"/>
<proteinExistence type="predicted"/>
<dbReference type="GO" id="GO:0008239">
    <property type="term" value="F:dipeptidyl-peptidase activity"/>
    <property type="evidence" value="ECO:0007669"/>
    <property type="project" value="InterPro"/>
</dbReference>
<organism evidence="3 4">
    <name type="scientific">Dactylosporangium aurantiacum</name>
    <dbReference type="NCBI Taxonomy" id="35754"/>
    <lineage>
        <taxon>Bacteria</taxon>
        <taxon>Bacillati</taxon>
        <taxon>Actinomycetota</taxon>
        <taxon>Actinomycetes</taxon>
        <taxon>Micromonosporales</taxon>
        <taxon>Micromonosporaceae</taxon>
        <taxon>Dactylosporangium</taxon>
    </lineage>
</organism>
<dbReference type="InterPro" id="IPR013736">
    <property type="entry name" value="Xaa-Pro_dipept_C"/>
</dbReference>
<keyword evidence="1 3" id="KW-0378">Hydrolase</keyword>
<sequence length="565" mass="62179">MSVDAPVSARAARPARRRGEALAARLAAGWWRLPVAGTPDVRVTTGLRIPMRDGVELIAEHYAPVHGSGLPTLLVRNPYGWQVPVGLLYGRLYAERGFQVVVQRCRGTFGSEGTFEPWADETADGQDTVEWLLAQPWCSGEFATIGPSYLAYAQWALGRDGTPAGLGGLVSQLGPHEYRGVAFPGGAFALDTMLGWAAQLTQVKRGPVRDNLRQLAERRRLNRIAYRRLPLVDSYREALRRDIPYFERWLRHAGAGDPFWDRFDRTAAVAATSAPVLLQSGWHDVFLPHVLEQYRILRAAGREPALTIGPWTHTGLLRSWPELFGDSLDWLRGRFGQPGAAVRSDPVRVFVPGEDRWRGYREWPPPGIRQRPWYLQPGRGLAPVPPPRSEPDTYVYDPARPTPAVGGAWVGPGAGPVDNRRLERRADVLVYSGPVLDQDLLVTGPVRVELFVSSSRAHTDFFARLCDVSPSGHSVNVCDGLVRVGPEEPVDAAGVRSLTVQLGHTAWRFRAGHRVRLQVSSGAHPRFARNHGTGEPLATATTLLTAEQSVHHDPSCPSALILPIA</sequence>
<reference evidence="3" key="1">
    <citation type="submission" date="2021-04" db="EMBL/GenBank/DDBJ databases">
        <title>Dactylosporangium aurantiacum NRRL B-8018 full assembly.</title>
        <authorList>
            <person name="Hartkoorn R.C."/>
            <person name="Beaudoing E."/>
            <person name="Hot D."/>
        </authorList>
    </citation>
    <scope>NUCLEOTIDE SEQUENCE</scope>
    <source>
        <strain evidence="3">NRRL B-8018</strain>
    </source>
</reference>
<dbReference type="EMBL" id="CP073767">
    <property type="protein sequence ID" value="UWZ58425.1"/>
    <property type="molecule type" value="Genomic_DNA"/>
</dbReference>
<accession>A0A9Q9IS77</accession>
<protein>
    <submittedName>
        <fullName evidence="3">CocE/NonD family hydrolase</fullName>
    </submittedName>
</protein>
<dbReference type="Pfam" id="PF08530">
    <property type="entry name" value="PepX_C"/>
    <property type="match status" value="1"/>
</dbReference>
<dbReference type="InterPro" id="IPR029058">
    <property type="entry name" value="AB_hydrolase_fold"/>
</dbReference>
<feature type="domain" description="Xaa-Pro dipeptidyl-peptidase C-terminal" evidence="2">
    <location>
        <begin position="328"/>
        <end position="561"/>
    </location>
</feature>
<dbReference type="SUPFAM" id="SSF49785">
    <property type="entry name" value="Galactose-binding domain-like"/>
    <property type="match status" value="1"/>
</dbReference>
<keyword evidence="4" id="KW-1185">Reference proteome</keyword>
<evidence type="ECO:0000313" key="4">
    <source>
        <dbReference type="Proteomes" id="UP001058003"/>
    </source>
</evidence>